<dbReference type="AlphaFoldDB" id="A0A146K7W7"/>
<proteinExistence type="predicted"/>
<dbReference type="InterPro" id="IPR011989">
    <property type="entry name" value="ARM-like"/>
</dbReference>
<dbReference type="Gene3D" id="1.25.10.10">
    <property type="entry name" value="Leucine-rich Repeat Variant"/>
    <property type="match status" value="1"/>
</dbReference>
<protein>
    <submittedName>
        <fullName evidence="1">Uncharacterized protein</fullName>
    </submittedName>
</protein>
<feature type="non-terminal residue" evidence="1">
    <location>
        <position position="103"/>
    </location>
</feature>
<sequence>NIPCLTLTLQILQQNIQAIPSQYMPQIIDILIMSNAQNQKTSIHQTAEELIMTLSLNNARTVLEVLHQVLDSKLTKSVKTALHLLYLLVMQAKDTKTLKMTDF</sequence>
<organism evidence="1">
    <name type="scientific">Trepomonas sp. PC1</name>
    <dbReference type="NCBI Taxonomy" id="1076344"/>
    <lineage>
        <taxon>Eukaryota</taxon>
        <taxon>Metamonada</taxon>
        <taxon>Diplomonadida</taxon>
        <taxon>Hexamitidae</taxon>
        <taxon>Hexamitinae</taxon>
        <taxon>Trepomonas</taxon>
    </lineage>
</organism>
<gene>
    <name evidence="1" type="ORF">TPC1_16326</name>
</gene>
<reference evidence="1" key="1">
    <citation type="submission" date="2015-07" db="EMBL/GenBank/DDBJ databases">
        <title>Adaptation to a free-living lifestyle via gene acquisitions in the diplomonad Trepomonas sp. PC1.</title>
        <authorList>
            <person name="Xu F."/>
            <person name="Jerlstrom-Hultqvist J."/>
            <person name="Kolisko M."/>
            <person name="Simpson A.G.B."/>
            <person name="Roger A.J."/>
            <person name="Svard S.G."/>
            <person name="Andersson J.O."/>
        </authorList>
    </citation>
    <scope>NUCLEOTIDE SEQUENCE</scope>
    <source>
        <strain evidence="1">PC1</strain>
    </source>
</reference>
<evidence type="ECO:0000313" key="1">
    <source>
        <dbReference type="EMBL" id="JAP91905.1"/>
    </source>
</evidence>
<accession>A0A146K7W7</accession>
<name>A0A146K7W7_9EUKA</name>
<feature type="non-terminal residue" evidence="1">
    <location>
        <position position="1"/>
    </location>
</feature>
<dbReference type="EMBL" id="GDID01004701">
    <property type="protein sequence ID" value="JAP91905.1"/>
    <property type="molecule type" value="Transcribed_RNA"/>
</dbReference>